<dbReference type="Gene3D" id="2.40.30.20">
    <property type="match status" value="2"/>
</dbReference>
<protein>
    <submittedName>
        <fullName evidence="4">Riboflavin synthase</fullName>
    </submittedName>
</protein>
<dbReference type="OrthoDB" id="10258924at2759"/>
<dbReference type="AlphaFoldDB" id="A0A5B8MIH7"/>
<organism evidence="4 5">
    <name type="scientific">Chloropicon primus</name>
    <dbReference type="NCBI Taxonomy" id="1764295"/>
    <lineage>
        <taxon>Eukaryota</taxon>
        <taxon>Viridiplantae</taxon>
        <taxon>Chlorophyta</taxon>
        <taxon>Chloropicophyceae</taxon>
        <taxon>Chloropicales</taxon>
        <taxon>Chloropicaceae</taxon>
        <taxon>Chloropicon</taxon>
    </lineage>
</organism>
<dbReference type="CDD" id="cd00402">
    <property type="entry name" value="Riboflavin_synthase_like"/>
    <property type="match status" value="1"/>
</dbReference>
<dbReference type="Proteomes" id="UP000316726">
    <property type="component" value="Chromosome 4"/>
</dbReference>
<dbReference type="PIRSF" id="PIRSF000498">
    <property type="entry name" value="Riboflavin_syn_A"/>
    <property type="match status" value="1"/>
</dbReference>
<dbReference type="InterPro" id="IPR017938">
    <property type="entry name" value="Riboflavin_synthase-like_b-brl"/>
</dbReference>
<dbReference type="PANTHER" id="PTHR21098:SF0">
    <property type="entry name" value="RIBOFLAVIN SYNTHASE"/>
    <property type="match status" value="1"/>
</dbReference>
<dbReference type="GO" id="GO:0004746">
    <property type="term" value="F:riboflavin synthase activity"/>
    <property type="evidence" value="ECO:0007669"/>
    <property type="project" value="TreeGrafter"/>
</dbReference>
<dbReference type="InterPro" id="IPR001783">
    <property type="entry name" value="Lumazine-bd"/>
</dbReference>
<evidence type="ECO:0000256" key="2">
    <source>
        <dbReference type="PROSITE-ProRule" id="PRU00524"/>
    </source>
</evidence>
<proteinExistence type="predicted"/>
<evidence type="ECO:0000256" key="1">
    <source>
        <dbReference type="ARBA" id="ARBA00022737"/>
    </source>
</evidence>
<dbReference type="NCBIfam" id="NF006767">
    <property type="entry name" value="PRK09289.1"/>
    <property type="match status" value="1"/>
</dbReference>
<evidence type="ECO:0000313" key="4">
    <source>
        <dbReference type="EMBL" id="QDZ20253.1"/>
    </source>
</evidence>
<feature type="repeat" description="Lumazine-binding" evidence="2">
    <location>
        <begin position="102"/>
        <end position="202"/>
    </location>
</feature>
<dbReference type="PROSITE" id="PS51177">
    <property type="entry name" value="LUMAZINE_BIND"/>
    <property type="match status" value="2"/>
</dbReference>
<dbReference type="InterPro" id="IPR023366">
    <property type="entry name" value="ATP_synth_asu-like_sf"/>
</dbReference>
<dbReference type="EMBL" id="CP031037">
    <property type="protein sequence ID" value="QDZ20253.1"/>
    <property type="molecule type" value="Genomic_DNA"/>
</dbReference>
<dbReference type="PANTHER" id="PTHR21098">
    <property type="entry name" value="RIBOFLAVIN SYNTHASE ALPHA CHAIN"/>
    <property type="match status" value="1"/>
</dbReference>
<dbReference type="NCBIfam" id="NF009566">
    <property type="entry name" value="PRK13020.1"/>
    <property type="match status" value="1"/>
</dbReference>
<dbReference type="GO" id="GO:0009231">
    <property type="term" value="P:riboflavin biosynthetic process"/>
    <property type="evidence" value="ECO:0007669"/>
    <property type="project" value="TreeGrafter"/>
</dbReference>
<feature type="repeat" description="Lumazine-binding" evidence="2">
    <location>
        <begin position="1"/>
        <end position="101"/>
    </location>
</feature>
<feature type="domain" description="Lumazine-binding" evidence="3">
    <location>
        <begin position="1"/>
        <end position="101"/>
    </location>
</feature>
<evidence type="ECO:0000313" key="5">
    <source>
        <dbReference type="Proteomes" id="UP000316726"/>
    </source>
</evidence>
<keyword evidence="1" id="KW-0677">Repeat</keyword>
<evidence type="ECO:0000259" key="3">
    <source>
        <dbReference type="PROSITE" id="PS51177"/>
    </source>
</evidence>
<gene>
    <name evidence="4" type="ORF">A3770_04p27710</name>
</gene>
<reference evidence="4 5" key="1">
    <citation type="submission" date="2018-07" db="EMBL/GenBank/DDBJ databases">
        <title>The complete nuclear genome of the prasinophyte Chloropicon primus (CCMP1205).</title>
        <authorList>
            <person name="Pombert J.-F."/>
            <person name="Otis C."/>
            <person name="Turmel M."/>
            <person name="Lemieux C."/>
        </authorList>
    </citation>
    <scope>NUCLEOTIDE SEQUENCE [LARGE SCALE GENOMIC DNA]</scope>
    <source>
        <strain evidence="4 5">CCMP1205</strain>
    </source>
</reference>
<sequence>MTKARAEVASVVDKDEFRSLVLRFPPPREEGRNYLERAQVGCSVAVNGTCLTVTTIAEERNELGFDVIGETLRRTNLGTLAVGDECNFERAARIGDEVGGHNVSGHVHTKAEVSEVERVGENNVRYQVRLPTREYIKYVLPKGYIAVDGISLTVGEVDDQEGTFNLYLIPETLRVTTLGTKTPGSAVNVEVDAQTQAIVDTVEKMRQRGDF</sequence>
<dbReference type="NCBIfam" id="TIGR00187">
    <property type="entry name" value="ribE"/>
    <property type="match status" value="1"/>
</dbReference>
<keyword evidence="5" id="KW-1185">Reference proteome</keyword>
<feature type="domain" description="Lumazine-binding" evidence="3">
    <location>
        <begin position="102"/>
        <end position="202"/>
    </location>
</feature>
<dbReference type="SUPFAM" id="SSF63380">
    <property type="entry name" value="Riboflavin synthase domain-like"/>
    <property type="match status" value="2"/>
</dbReference>
<dbReference type="Pfam" id="PF00677">
    <property type="entry name" value="Lum_binding"/>
    <property type="match status" value="2"/>
</dbReference>
<dbReference type="InterPro" id="IPR026017">
    <property type="entry name" value="Lumazine-bd_dom"/>
</dbReference>
<dbReference type="STRING" id="1764295.A0A5B8MIH7"/>
<accession>A0A5B8MIH7</accession>
<name>A0A5B8MIH7_9CHLO</name>